<dbReference type="InterPro" id="IPR010982">
    <property type="entry name" value="Lambda_DNA-bd_dom_sf"/>
</dbReference>
<feature type="domain" description="HTH cro/C1-type" evidence="2">
    <location>
        <begin position="36"/>
        <end position="91"/>
    </location>
</feature>
<comment type="caution">
    <text evidence="3">The sequence shown here is derived from an EMBL/GenBank/DDBJ whole genome shotgun (WGS) entry which is preliminary data.</text>
</comment>
<dbReference type="EMBL" id="JHEG02000058">
    <property type="protein sequence ID" value="KIE09573.1"/>
    <property type="molecule type" value="Genomic_DNA"/>
</dbReference>
<protein>
    <recommendedName>
        <fullName evidence="2">HTH cro/C1-type domain-containing protein</fullName>
    </recommendedName>
</protein>
<sequence length="255" mass="29276">MLGSLVVFTGAIAFLRVLFEAIYATGNPQDTFLLGLMKQESIPNWQTLQQKAEISSTTLWQLRDGQVASIKLSELAQVAKALSIPFYDFLEKLDVLPPHPELEARRKECLELQKQLQSLAKEKDALRQEGMRLHEELQQQRTELTNEFRTATFEKLQTLLSNYPSIYQMVSVKPELPAKNVLSMFTPLENLLKEWDYEQIGKPWEQVSYNPQIHQPDASDMTEGEMVYIRFVGYRNKEDILCPAKVSRTLPVGGR</sequence>
<proteinExistence type="predicted"/>
<reference evidence="3" key="1">
    <citation type="journal article" date="2015" name="Genome Announc.">
        <title>Draft Genome Sequence of Tolypothrix boutellei Strain VB521301.</title>
        <authorList>
            <person name="Chandrababunaidu M.M."/>
            <person name="Singh D."/>
            <person name="Sen D."/>
            <person name="Bhan S."/>
            <person name="Das S."/>
            <person name="Gupta A."/>
            <person name="Adhikary S.P."/>
            <person name="Tripathy S."/>
        </authorList>
    </citation>
    <scope>NUCLEOTIDE SEQUENCE</scope>
    <source>
        <strain evidence="3">VB521301</strain>
    </source>
</reference>
<keyword evidence="1" id="KW-0175">Coiled coil</keyword>
<dbReference type="GO" id="GO:0003677">
    <property type="term" value="F:DNA binding"/>
    <property type="evidence" value="ECO:0007669"/>
    <property type="project" value="InterPro"/>
</dbReference>
<dbReference type="STRING" id="1479485.DA73_0233865"/>
<dbReference type="Gene3D" id="1.10.260.40">
    <property type="entry name" value="lambda repressor-like DNA-binding domains"/>
    <property type="match status" value="1"/>
</dbReference>
<gene>
    <name evidence="3" type="ORF">DA73_0233865</name>
</gene>
<feature type="coiled-coil region" evidence="1">
    <location>
        <begin position="102"/>
        <end position="154"/>
    </location>
</feature>
<name>A0A0C1R155_9CYAN</name>
<dbReference type="InterPro" id="IPR001387">
    <property type="entry name" value="Cro/C1-type_HTH"/>
</dbReference>
<organism evidence="3">
    <name type="scientific">Tolypothrix bouteillei VB521301</name>
    <dbReference type="NCBI Taxonomy" id="1479485"/>
    <lineage>
        <taxon>Bacteria</taxon>
        <taxon>Bacillati</taxon>
        <taxon>Cyanobacteriota</taxon>
        <taxon>Cyanophyceae</taxon>
        <taxon>Nostocales</taxon>
        <taxon>Tolypothrichaceae</taxon>
        <taxon>Tolypothrix</taxon>
    </lineage>
</organism>
<evidence type="ECO:0000256" key="1">
    <source>
        <dbReference type="SAM" id="Coils"/>
    </source>
</evidence>
<accession>A0A0C1R155</accession>
<dbReference type="AlphaFoldDB" id="A0A0C1R155"/>
<dbReference type="Pfam" id="PF13443">
    <property type="entry name" value="HTH_26"/>
    <property type="match status" value="1"/>
</dbReference>
<evidence type="ECO:0000259" key="2">
    <source>
        <dbReference type="Pfam" id="PF13443"/>
    </source>
</evidence>
<evidence type="ECO:0000313" key="3">
    <source>
        <dbReference type="EMBL" id="KIE09573.1"/>
    </source>
</evidence>